<dbReference type="SUPFAM" id="SSF53335">
    <property type="entry name" value="S-adenosyl-L-methionine-dependent methyltransferases"/>
    <property type="match status" value="1"/>
</dbReference>
<accession>A0A0F9BF76</accession>
<proteinExistence type="predicted"/>
<organism evidence="4">
    <name type="scientific">marine sediment metagenome</name>
    <dbReference type="NCBI Taxonomy" id="412755"/>
    <lineage>
        <taxon>unclassified sequences</taxon>
        <taxon>metagenomes</taxon>
        <taxon>ecological metagenomes</taxon>
    </lineage>
</organism>
<protein>
    <recommendedName>
        <fullName evidence="5">DNA (cytosine-5-)-methyltransferase</fullName>
    </recommendedName>
</protein>
<dbReference type="AlphaFoldDB" id="A0A0F9BF76"/>
<feature type="non-terminal residue" evidence="4">
    <location>
        <position position="1"/>
    </location>
</feature>
<dbReference type="Gene3D" id="3.40.50.150">
    <property type="entry name" value="Vaccinia Virus protein VP39"/>
    <property type="match status" value="1"/>
</dbReference>
<dbReference type="InterPro" id="IPR001525">
    <property type="entry name" value="C5_MeTfrase"/>
</dbReference>
<dbReference type="GO" id="GO:0008168">
    <property type="term" value="F:methyltransferase activity"/>
    <property type="evidence" value="ECO:0007669"/>
    <property type="project" value="UniProtKB-KW"/>
</dbReference>
<evidence type="ECO:0000256" key="2">
    <source>
        <dbReference type="ARBA" id="ARBA00022679"/>
    </source>
</evidence>
<keyword evidence="2" id="KW-0808">Transferase</keyword>
<evidence type="ECO:0000313" key="4">
    <source>
        <dbReference type="EMBL" id="KKL20390.1"/>
    </source>
</evidence>
<evidence type="ECO:0008006" key="5">
    <source>
        <dbReference type="Google" id="ProtNLM"/>
    </source>
</evidence>
<sequence length="241" mass="26442">VSDRPRILDLFCGAGGAAMGLHRAGFEVVGVDIEPQPHYPFPFLLMDALEAMDRLLRGEGLTFSNGETLYLADFAAYWASPPCQRYSAATRVNRTQDQHPDLVAAVRGRLAPYVYVIENVVGAPLRDPVLLCGVERGLRLGQYVLRRHRLFESNYPLTAPGCGCHQGDGVTLGVYGGGPTEKARSLHGKNPGGGRPQKANRDQARLIMGMPWALRYEINQAIPPAYSEYIGKQLMKVLEHG</sequence>
<feature type="region of interest" description="Disordered" evidence="3">
    <location>
        <begin position="180"/>
        <end position="200"/>
    </location>
</feature>
<dbReference type="Pfam" id="PF00145">
    <property type="entry name" value="DNA_methylase"/>
    <property type="match status" value="1"/>
</dbReference>
<keyword evidence="1" id="KW-0489">Methyltransferase</keyword>
<dbReference type="EMBL" id="LAZR01038118">
    <property type="protein sequence ID" value="KKL20390.1"/>
    <property type="molecule type" value="Genomic_DNA"/>
</dbReference>
<comment type="caution">
    <text evidence="4">The sequence shown here is derived from an EMBL/GenBank/DDBJ whole genome shotgun (WGS) entry which is preliminary data.</text>
</comment>
<gene>
    <name evidence="4" type="ORF">LCGC14_2455920</name>
</gene>
<reference evidence="4" key="1">
    <citation type="journal article" date="2015" name="Nature">
        <title>Complex archaea that bridge the gap between prokaryotes and eukaryotes.</title>
        <authorList>
            <person name="Spang A."/>
            <person name="Saw J.H."/>
            <person name="Jorgensen S.L."/>
            <person name="Zaremba-Niedzwiedzka K."/>
            <person name="Martijn J."/>
            <person name="Lind A.E."/>
            <person name="van Eijk R."/>
            <person name="Schleper C."/>
            <person name="Guy L."/>
            <person name="Ettema T.J."/>
        </authorList>
    </citation>
    <scope>NUCLEOTIDE SEQUENCE</scope>
</reference>
<evidence type="ECO:0000256" key="3">
    <source>
        <dbReference type="SAM" id="MobiDB-lite"/>
    </source>
</evidence>
<evidence type="ECO:0000256" key="1">
    <source>
        <dbReference type="ARBA" id="ARBA00022603"/>
    </source>
</evidence>
<dbReference type="GO" id="GO:0032259">
    <property type="term" value="P:methylation"/>
    <property type="evidence" value="ECO:0007669"/>
    <property type="project" value="UniProtKB-KW"/>
</dbReference>
<dbReference type="PRINTS" id="PR00105">
    <property type="entry name" value="C5METTRFRASE"/>
</dbReference>
<name>A0A0F9BF76_9ZZZZ</name>
<dbReference type="InterPro" id="IPR029063">
    <property type="entry name" value="SAM-dependent_MTases_sf"/>
</dbReference>